<name>A0A7W7R8Y0_KITKI</name>
<evidence type="ECO:0000313" key="1">
    <source>
        <dbReference type="EMBL" id="MBB4927308.1"/>
    </source>
</evidence>
<dbReference type="Proteomes" id="UP000540506">
    <property type="component" value="Unassembled WGS sequence"/>
</dbReference>
<evidence type="ECO:0000313" key="2">
    <source>
        <dbReference type="Proteomes" id="UP000540506"/>
    </source>
</evidence>
<comment type="caution">
    <text evidence="1">The sequence shown here is derived from an EMBL/GenBank/DDBJ whole genome shotgun (WGS) entry which is preliminary data.</text>
</comment>
<gene>
    <name evidence="1" type="ORF">FHR34_006301</name>
</gene>
<dbReference type="EMBL" id="JACHJV010000001">
    <property type="protein sequence ID" value="MBB4927308.1"/>
    <property type="molecule type" value="Genomic_DNA"/>
</dbReference>
<sequence length="38" mass="4321">MRYRTAVVVPSSRYEVILVSSCARCPLRGRHRMSATNP</sequence>
<proteinExistence type="predicted"/>
<reference evidence="1 2" key="1">
    <citation type="submission" date="2020-08" db="EMBL/GenBank/DDBJ databases">
        <title>Sequencing the genomes of 1000 actinobacteria strains.</title>
        <authorList>
            <person name="Klenk H.-P."/>
        </authorList>
    </citation>
    <scope>NUCLEOTIDE SEQUENCE [LARGE SCALE GENOMIC DNA]</scope>
    <source>
        <strain evidence="1 2">DSM 41654</strain>
    </source>
</reference>
<accession>A0A7W7R8Y0</accession>
<keyword evidence="2" id="KW-1185">Reference proteome</keyword>
<protein>
    <submittedName>
        <fullName evidence="1">Uncharacterized protein</fullName>
    </submittedName>
</protein>
<dbReference type="AlphaFoldDB" id="A0A7W7R8Y0"/>
<organism evidence="1 2">
    <name type="scientific">Kitasatospora kifunensis</name>
    <name type="common">Streptomyces kifunensis</name>
    <dbReference type="NCBI Taxonomy" id="58351"/>
    <lineage>
        <taxon>Bacteria</taxon>
        <taxon>Bacillati</taxon>
        <taxon>Actinomycetota</taxon>
        <taxon>Actinomycetes</taxon>
        <taxon>Kitasatosporales</taxon>
        <taxon>Streptomycetaceae</taxon>
        <taxon>Kitasatospora</taxon>
    </lineage>
</organism>